<feature type="region of interest" description="Disordered" evidence="1">
    <location>
        <begin position="144"/>
        <end position="221"/>
    </location>
</feature>
<dbReference type="CTD" id="33641"/>
<gene>
    <name evidence="4" type="primary">LOC113508820</name>
</gene>
<dbReference type="SMART" id="SM00595">
    <property type="entry name" value="MADF"/>
    <property type="match status" value="1"/>
</dbReference>
<proteinExistence type="predicted"/>
<evidence type="ECO:0000256" key="1">
    <source>
        <dbReference type="SAM" id="MobiDB-lite"/>
    </source>
</evidence>
<evidence type="ECO:0000313" key="4">
    <source>
        <dbReference type="RefSeq" id="XP_026747757.1"/>
    </source>
</evidence>
<keyword evidence="3" id="KW-1185">Reference proteome</keyword>
<dbReference type="PANTHER" id="PTHR12243:SF67">
    <property type="entry name" value="COREPRESSOR OF PANGOLIN, ISOFORM A-RELATED"/>
    <property type="match status" value="1"/>
</dbReference>
<dbReference type="KEGG" id="tnl:113508820"/>
<name>A0A7E5X5K2_TRINI</name>
<sequence>MCVYTTTWRRPTLSGSGTGGGTSVSAAAPLPVRPRPQSTDNVTMNQSKLIKLVRDYTYLYDLTDKRYCDHTLKEEAWSEIAKQLDSKGHECKRTWALLRDSYRRTVKKAKILNDNGIEEYVKKWKYEEEMSFLRPYLKDTLLKSMKTKTPKQNTSKESDTEENSCDMNVKPRSVTPDVILLQSTPSRSLLNGSNVAGSHSSSSKREHSNSNSSENPEHSRKKICRNATPQAYSSETPTSTQPQCKPRVSDIEQFFHSMITTVQSFPPRDRAIAKAKVFSVISEMEIEILSRDSRTHTEFVDSAASYEEQETDDVKDYYITSSPHMQDPIDGSEYKYSKRKMPRKGAT</sequence>
<dbReference type="PANTHER" id="PTHR12243">
    <property type="entry name" value="MADF DOMAIN TRANSCRIPTION FACTOR"/>
    <property type="match status" value="1"/>
</dbReference>
<dbReference type="InterPro" id="IPR006578">
    <property type="entry name" value="MADF-dom"/>
</dbReference>
<protein>
    <submittedName>
        <fullName evidence="4">Transcription factor Adf-1 isoform X1</fullName>
    </submittedName>
</protein>
<dbReference type="PROSITE" id="PS51029">
    <property type="entry name" value="MADF"/>
    <property type="match status" value="1"/>
</dbReference>
<organism evidence="3 4">
    <name type="scientific">Trichoplusia ni</name>
    <name type="common">Cabbage looper</name>
    <dbReference type="NCBI Taxonomy" id="7111"/>
    <lineage>
        <taxon>Eukaryota</taxon>
        <taxon>Metazoa</taxon>
        <taxon>Ecdysozoa</taxon>
        <taxon>Arthropoda</taxon>
        <taxon>Hexapoda</taxon>
        <taxon>Insecta</taxon>
        <taxon>Pterygota</taxon>
        <taxon>Neoptera</taxon>
        <taxon>Endopterygota</taxon>
        <taxon>Lepidoptera</taxon>
        <taxon>Glossata</taxon>
        <taxon>Ditrysia</taxon>
        <taxon>Noctuoidea</taxon>
        <taxon>Noctuidae</taxon>
        <taxon>Plusiinae</taxon>
        <taxon>Trichoplusia</taxon>
    </lineage>
</organism>
<feature type="compositionally biased region" description="Basic residues" evidence="1">
    <location>
        <begin position="337"/>
        <end position="347"/>
    </location>
</feature>
<reference evidence="4" key="1">
    <citation type="submission" date="2025-08" db="UniProtKB">
        <authorList>
            <consortium name="RefSeq"/>
        </authorList>
    </citation>
    <scope>IDENTIFICATION</scope>
</reference>
<evidence type="ECO:0000313" key="3">
    <source>
        <dbReference type="Proteomes" id="UP000322000"/>
    </source>
</evidence>
<dbReference type="AlphaFoldDB" id="A0A7E5X5K2"/>
<dbReference type="InParanoid" id="A0A7E5X5K2"/>
<dbReference type="GeneID" id="113508820"/>
<feature type="compositionally biased region" description="Polar residues" evidence="1">
    <location>
        <begin position="181"/>
        <end position="197"/>
    </location>
</feature>
<feature type="region of interest" description="Disordered" evidence="1">
    <location>
        <begin position="13"/>
        <end position="41"/>
    </location>
</feature>
<dbReference type="Pfam" id="PF10545">
    <property type="entry name" value="MADF_DNA_bdg"/>
    <property type="match status" value="1"/>
</dbReference>
<dbReference type="Proteomes" id="UP000322000">
    <property type="component" value="Chromosome 3"/>
</dbReference>
<accession>A0A7E5X5K2</accession>
<evidence type="ECO:0000259" key="2">
    <source>
        <dbReference type="PROSITE" id="PS51029"/>
    </source>
</evidence>
<dbReference type="InterPro" id="IPR039353">
    <property type="entry name" value="TF_Adf1"/>
</dbReference>
<feature type="domain" description="MADF" evidence="2">
    <location>
        <begin position="48"/>
        <end position="138"/>
    </location>
</feature>
<feature type="region of interest" description="Disordered" evidence="1">
    <location>
        <begin position="320"/>
        <end position="347"/>
    </location>
</feature>
<dbReference type="RefSeq" id="XP_026747757.1">
    <property type="nucleotide sequence ID" value="XM_026891956.1"/>
</dbReference>